<dbReference type="GO" id="GO:0008531">
    <property type="term" value="F:riboflavin kinase activity"/>
    <property type="evidence" value="ECO:0007669"/>
    <property type="project" value="UniProtKB-UniRule"/>
</dbReference>
<dbReference type="InterPro" id="IPR015865">
    <property type="entry name" value="Riboflavin_kinase_bac/euk"/>
</dbReference>
<evidence type="ECO:0000256" key="14">
    <source>
        <dbReference type="ARBA" id="ARBA00049494"/>
    </source>
</evidence>
<keyword evidence="12" id="KW-0511">Multifunctional enzyme</keyword>
<evidence type="ECO:0000313" key="19">
    <source>
        <dbReference type="Proteomes" id="UP000182135"/>
    </source>
</evidence>
<dbReference type="UniPathway" id="UPA00277">
    <property type="reaction ID" value="UER00407"/>
</dbReference>
<keyword evidence="7 15" id="KW-0548">Nucleotidyltransferase</keyword>
<keyword evidence="19" id="KW-1185">Reference proteome</keyword>
<evidence type="ECO:0000256" key="9">
    <source>
        <dbReference type="ARBA" id="ARBA00022777"/>
    </source>
</evidence>
<dbReference type="Proteomes" id="UP000182135">
    <property type="component" value="Unassembled WGS sequence"/>
</dbReference>
<dbReference type="NCBIfam" id="NF004162">
    <property type="entry name" value="PRK05627.1-5"/>
    <property type="match status" value="1"/>
</dbReference>
<dbReference type="STRING" id="1529.SAMN04487885_101220"/>
<keyword evidence="6 15" id="KW-0808">Transferase</keyword>
<dbReference type="PANTHER" id="PTHR22749:SF6">
    <property type="entry name" value="RIBOFLAVIN KINASE"/>
    <property type="match status" value="1"/>
</dbReference>
<accession>A0A1I2JDJ9</accession>
<keyword evidence="11 15" id="KW-0067">ATP-binding</keyword>
<dbReference type="InterPro" id="IPR015864">
    <property type="entry name" value="FAD_synthase"/>
</dbReference>
<dbReference type="EMBL" id="FOOE01000001">
    <property type="protein sequence ID" value="SFF50751.1"/>
    <property type="molecule type" value="Genomic_DNA"/>
</dbReference>
<dbReference type="EC" id="2.7.1.26" evidence="15"/>
<dbReference type="InterPro" id="IPR014729">
    <property type="entry name" value="Rossmann-like_a/b/a_fold"/>
</dbReference>
<keyword evidence="5 15" id="KW-0288">FMN</keyword>
<evidence type="ECO:0000256" key="2">
    <source>
        <dbReference type="ARBA" id="ARBA00004726"/>
    </source>
</evidence>
<evidence type="ECO:0000256" key="13">
    <source>
        <dbReference type="ARBA" id="ARBA00047880"/>
    </source>
</evidence>
<name>A0A1I2JDJ9_9CLOT</name>
<dbReference type="eggNOG" id="COG0196">
    <property type="taxonomic scope" value="Bacteria"/>
</dbReference>
<dbReference type="SUPFAM" id="SSF82114">
    <property type="entry name" value="Riboflavin kinase-like"/>
    <property type="match status" value="1"/>
</dbReference>
<dbReference type="GeneID" id="90544718"/>
<evidence type="ECO:0000259" key="16">
    <source>
        <dbReference type="SMART" id="SM00904"/>
    </source>
</evidence>
<dbReference type="SMART" id="SM00904">
    <property type="entry name" value="Flavokinase"/>
    <property type="match status" value="1"/>
</dbReference>
<evidence type="ECO:0000256" key="5">
    <source>
        <dbReference type="ARBA" id="ARBA00022643"/>
    </source>
</evidence>
<evidence type="ECO:0000256" key="12">
    <source>
        <dbReference type="ARBA" id="ARBA00023268"/>
    </source>
</evidence>
<dbReference type="GO" id="GO:0005524">
    <property type="term" value="F:ATP binding"/>
    <property type="evidence" value="ECO:0007669"/>
    <property type="project" value="UniProtKB-UniRule"/>
</dbReference>
<keyword evidence="8 15" id="KW-0547">Nucleotide-binding</keyword>
<dbReference type="OrthoDB" id="9803667at2"/>
<evidence type="ECO:0000256" key="3">
    <source>
        <dbReference type="ARBA" id="ARBA00005201"/>
    </source>
</evidence>
<keyword evidence="4 15" id="KW-0285">Flavoprotein</keyword>
<gene>
    <name evidence="17" type="ORF">DBY38_07390</name>
    <name evidence="18" type="ORF">SAMN04487885_101220</name>
</gene>
<evidence type="ECO:0000256" key="15">
    <source>
        <dbReference type="PIRNR" id="PIRNR004491"/>
    </source>
</evidence>
<dbReference type="PIRSF" id="PIRSF004491">
    <property type="entry name" value="FAD_Synth"/>
    <property type="match status" value="1"/>
</dbReference>
<dbReference type="InterPro" id="IPR002606">
    <property type="entry name" value="Riboflavin_kinase_bac"/>
</dbReference>
<comment type="pathway">
    <text evidence="2 15">Cofactor biosynthesis; FAD biosynthesis; FAD from FMN: step 1/1.</text>
</comment>
<dbReference type="AlphaFoldDB" id="A0A1I2JDJ9"/>
<evidence type="ECO:0000256" key="6">
    <source>
        <dbReference type="ARBA" id="ARBA00022679"/>
    </source>
</evidence>
<dbReference type="Gene3D" id="2.40.30.30">
    <property type="entry name" value="Riboflavin kinase-like"/>
    <property type="match status" value="1"/>
</dbReference>
<evidence type="ECO:0000313" key="17">
    <source>
        <dbReference type="EMBL" id="PWL53548.1"/>
    </source>
</evidence>
<dbReference type="NCBIfam" id="TIGR00083">
    <property type="entry name" value="ribF"/>
    <property type="match status" value="1"/>
</dbReference>
<comment type="catalytic activity">
    <reaction evidence="14 15">
        <text>FMN + ATP + H(+) = FAD + diphosphate</text>
        <dbReference type="Rhea" id="RHEA:17237"/>
        <dbReference type="ChEBI" id="CHEBI:15378"/>
        <dbReference type="ChEBI" id="CHEBI:30616"/>
        <dbReference type="ChEBI" id="CHEBI:33019"/>
        <dbReference type="ChEBI" id="CHEBI:57692"/>
        <dbReference type="ChEBI" id="CHEBI:58210"/>
        <dbReference type="EC" id="2.7.7.2"/>
    </reaction>
</comment>
<reference evidence="18 19" key="1">
    <citation type="submission" date="2016-10" db="EMBL/GenBank/DDBJ databases">
        <authorList>
            <person name="de Groot N.N."/>
        </authorList>
    </citation>
    <scope>NUCLEOTIDE SEQUENCE [LARGE SCALE GENOMIC DNA]</scope>
    <source>
        <strain evidence="18 19">NLAE-zl-G419</strain>
    </source>
</reference>
<comment type="similarity">
    <text evidence="15">Belongs to the ribF family.</text>
</comment>
<comment type="function">
    <text evidence="1">Catalyzes the phosphorylation of riboflavin to FMN followed by the adenylation of FMN to FAD.</text>
</comment>
<dbReference type="Pfam" id="PF06574">
    <property type="entry name" value="FAD_syn"/>
    <property type="match status" value="1"/>
</dbReference>
<evidence type="ECO:0000256" key="11">
    <source>
        <dbReference type="ARBA" id="ARBA00022840"/>
    </source>
</evidence>
<dbReference type="UniPathway" id="UPA00276">
    <property type="reaction ID" value="UER00406"/>
</dbReference>
<dbReference type="GO" id="GO:0003919">
    <property type="term" value="F:FMN adenylyltransferase activity"/>
    <property type="evidence" value="ECO:0007669"/>
    <property type="project" value="UniProtKB-UniRule"/>
</dbReference>
<dbReference type="Pfam" id="PF01687">
    <property type="entry name" value="Flavokinase"/>
    <property type="match status" value="1"/>
</dbReference>
<evidence type="ECO:0000313" key="20">
    <source>
        <dbReference type="Proteomes" id="UP000246114"/>
    </source>
</evidence>
<dbReference type="InterPro" id="IPR023465">
    <property type="entry name" value="Riboflavin_kinase_dom_sf"/>
</dbReference>
<dbReference type="PANTHER" id="PTHR22749">
    <property type="entry name" value="RIBOFLAVIN KINASE/FMN ADENYLYLTRANSFERASE"/>
    <property type="match status" value="1"/>
</dbReference>
<protein>
    <recommendedName>
        <fullName evidence="15">Riboflavin biosynthesis protein</fullName>
    </recommendedName>
    <domain>
        <recommendedName>
            <fullName evidence="15">Riboflavin kinase</fullName>
            <ecNumber evidence="15">2.7.1.26</ecNumber>
        </recommendedName>
        <alternativeName>
            <fullName evidence="15">Flavokinase</fullName>
        </alternativeName>
    </domain>
    <domain>
        <recommendedName>
            <fullName evidence="15">FMN adenylyltransferase</fullName>
            <ecNumber evidence="15">2.7.7.2</ecNumber>
        </recommendedName>
        <alternativeName>
            <fullName evidence="15">FAD pyrophosphorylase</fullName>
        </alternativeName>
        <alternativeName>
            <fullName evidence="15">FAD synthase</fullName>
        </alternativeName>
    </domain>
</protein>
<comment type="pathway">
    <text evidence="3 15">Cofactor biosynthesis; FMN biosynthesis; FMN from riboflavin (ATP route): step 1/1.</text>
</comment>
<dbReference type="GO" id="GO:0006747">
    <property type="term" value="P:FAD biosynthetic process"/>
    <property type="evidence" value="ECO:0007669"/>
    <property type="project" value="UniProtKB-UniRule"/>
</dbReference>
<evidence type="ECO:0000256" key="1">
    <source>
        <dbReference type="ARBA" id="ARBA00002121"/>
    </source>
</evidence>
<dbReference type="EMBL" id="QAMZ01000036">
    <property type="protein sequence ID" value="PWL53548.1"/>
    <property type="molecule type" value="Genomic_DNA"/>
</dbReference>
<keyword evidence="9 15" id="KW-0418">Kinase</keyword>
<dbReference type="EC" id="2.7.7.2" evidence="15"/>
<feature type="domain" description="Riboflavin kinase" evidence="16">
    <location>
        <begin position="181"/>
        <end position="303"/>
    </location>
</feature>
<dbReference type="Proteomes" id="UP000246114">
    <property type="component" value="Unassembled WGS sequence"/>
</dbReference>
<sequence>MIVLSGEVDKKYNHNIYLALGSFDGLHQGHMSLIEKVKEYAAVNGGKSMVYTFSNHPLTTIAPDKAPKLLMDNDTKINLLADKGIDFLVLEDFDEKFMQLSPEEFISKICNEFNVKGIVVGFNYRFGYKNLGDVELLKVLSAKYKFDLTIMPPFKDKDHVISSTFIRKLIASGEIIEANEYLLEPFMINGKIISGKGIGRTLGYPTANLDYNKNFVIPQKGVYYTNVKYKEKIYKGITNIGFNPTVNGNNLTIETYILDFDKDIYGEEISVYFIEKTRNESKFSNLNELISQLRLDEKEASLKKIYIK</sequence>
<evidence type="ECO:0000256" key="8">
    <source>
        <dbReference type="ARBA" id="ARBA00022741"/>
    </source>
</evidence>
<dbReference type="Gene3D" id="3.40.50.620">
    <property type="entry name" value="HUPs"/>
    <property type="match status" value="1"/>
</dbReference>
<reference evidence="17 20" key="2">
    <citation type="submission" date="2018-03" db="EMBL/GenBank/DDBJ databases">
        <title>The uncultured portion of the human microbiome is neutrally assembled.</title>
        <authorList>
            <person name="Jeraldo P."/>
            <person name="Boardman L."/>
            <person name="White B.A."/>
            <person name="Nelson H."/>
            <person name="Goldenfeld N."/>
            <person name="Chia N."/>
        </authorList>
    </citation>
    <scope>NUCLEOTIDE SEQUENCE [LARGE SCALE GENOMIC DNA]</scope>
    <source>
        <strain evidence="17">CIM:MAG 903</strain>
    </source>
</reference>
<dbReference type="SUPFAM" id="SSF52374">
    <property type="entry name" value="Nucleotidylyl transferase"/>
    <property type="match status" value="1"/>
</dbReference>
<evidence type="ECO:0000313" key="18">
    <source>
        <dbReference type="EMBL" id="SFF50751.1"/>
    </source>
</evidence>
<keyword evidence="10 15" id="KW-0274">FAD</keyword>
<dbReference type="GO" id="GO:0009398">
    <property type="term" value="P:FMN biosynthetic process"/>
    <property type="evidence" value="ECO:0007669"/>
    <property type="project" value="UniProtKB-UniRule"/>
</dbReference>
<dbReference type="FunFam" id="2.40.30.30:FF:000003">
    <property type="entry name" value="Riboflavin biosynthesis protein"/>
    <property type="match status" value="1"/>
</dbReference>
<evidence type="ECO:0000256" key="4">
    <source>
        <dbReference type="ARBA" id="ARBA00022630"/>
    </source>
</evidence>
<proteinExistence type="inferred from homology"/>
<dbReference type="RefSeq" id="WP_027638097.1">
    <property type="nucleotide sequence ID" value="NZ_BAAACD010000019.1"/>
</dbReference>
<evidence type="ECO:0000256" key="10">
    <source>
        <dbReference type="ARBA" id="ARBA00022827"/>
    </source>
</evidence>
<organism evidence="18 19">
    <name type="scientific">Clostridium cadaveris</name>
    <dbReference type="NCBI Taxonomy" id="1529"/>
    <lineage>
        <taxon>Bacteria</taxon>
        <taxon>Bacillati</taxon>
        <taxon>Bacillota</taxon>
        <taxon>Clostridia</taxon>
        <taxon>Eubacteriales</taxon>
        <taxon>Clostridiaceae</taxon>
        <taxon>Clostridium</taxon>
    </lineage>
</organism>
<dbReference type="InterPro" id="IPR023468">
    <property type="entry name" value="Riboflavin_kinase"/>
</dbReference>
<dbReference type="CDD" id="cd02064">
    <property type="entry name" value="FAD_synthetase_N"/>
    <property type="match status" value="1"/>
</dbReference>
<comment type="catalytic activity">
    <reaction evidence="13 15">
        <text>riboflavin + ATP = FMN + ADP + H(+)</text>
        <dbReference type="Rhea" id="RHEA:14357"/>
        <dbReference type="ChEBI" id="CHEBI:15378"/>
        <dbReference type="ChEBI" id="CHEBI:30616"/>
        <dbReference type="ChEBI" id="CHEBI:57986"/>
        <dbReference type="ChEBI" id="CHEBI:58210"/>
        <dbReference type="ChEBI" id="CHEBI:456216"/>
        <dbReference type="EC" id="2.7.1.26"/>
    </reaction>
</comment>
<dbReference type="GO" id="GO:0009231">
    <property type="term" value="P:riboflavin biosynthetic process"/>
    <property type="evidence" value="ECO:0007669"/>
    <property type="project" value="InterPro"/>
</dbReference>
<evidence type="ECO:0000256" key="7">
    <source>
        <dbReference type="ARBA" id="ARBA00022695"/>
    </source>
</evidence>
<dbReference type="FunFam" id="3.40.50.620:FF:000021">
    <property type="entry name" value="Riboflavin biosynthesis protein"/>
    <property type="match status" value="1"/>
</dbReference>